<dbReference type="GO" id="GO:0016020">
    <property type="term" value="C:membrane"/>
    <property type="evidence" value="ECO:0007669"/>
    <property type="project" value="InterPro"/>
</dbReference>
<dbReference type="GO" id="GO:0005506">
    <property type="term" value="F:iron ion binding"/>
    <property type="evidence" value="ECO:0007669"/>
    <property type="project" value="InterPro"/>
</dbReference>
<name>A0A917B8N5_HALAA</name>
<evidence type="ECO:0000313" key="11">
    <source>
        <dbReference type="EMBL" id="GGF31419.1"/>
    </source>
</evidence>
<dbReference type="InterPro" id="IPR051811">
    <property type="entry name" value="Cytochrome_c550/c551-like"/>
</dbReference>
<dbReference type="PROSITE" id="PS51257">
    <property type="entry name" value="PROKAR_LIPOPROTEIN"/>
    <property type="match status" value="1"/>
</dbReference>
<reference evidence="11" key="1">
    <citation type="journal article" date="2014" name="Int. J. Syst. Evol. Microbiol.">
        <title>Complete genome sequence of Corynebacterium casei LMG S-19264T (=DSM 44701T), isolated from a smear-ripened cheese.</title>
        <authorList>
            <consortium name="US DOE Joint Genome Institute (JGI-PGF)"/>
            <person name="Walter F."/>
            <person name="Albersmeier A."/>
            <person name="Kalinowski J."/>
            <person name="Ruckert C."/>
        </authorList>
    </citation>
    <scope>NUCLEOTIDE SEQUENCE</scope>
    <source>
        <strain evidence="11">CGMCC 1.12153</strain>
    </source>
</reference>
<feature type="domain" description="Cytochrome c" evidence="10">
    <location>
        <begin position="48"/>
        <end position="121"/>
    </location>
</feature>
<feature type="region of interest" description="Disordered" evidence="8">
    <location>
        <begin position="19"/>
        <end position="48"/>
    </location>
</feature>
<feature type="binding site" description="axial binding residue" evidence="7">
    <location>
        <position position="65"/>
    </location>
    <ligand>
        <name>heme c</name>
        <dbReference type="ChEBI" id="CHEBI:61717"/>
    </ligand>
    <ligandPart>
        <name>Fe</name>
        <dbReference type="ChEBI" id="CHEBI:18248"/>
    </ligandPart>
</feature>
<feature type="binding site" description="covalent" evidence="6">
    <location>
        <position position="61"/>
    </location>
    <ligand>
        <name>heme c</name>
        <dbReference type="ChEBI" id="CHEBI:61717"/>
    </ligand>
</feature>
<evidence type="ECO:0000313" key="12">
    <source>
        <dbReference type="Proteomes" id="UP000660110"/>
    </source>
</evidence>
<dbReference type="Pfam" id="PF13442">
    <property type="entry name" value="Cytochrome_CBB3"/>
    <property type="match status" value="1"/>
</dbReference>
<evidence type="ECO:0000256" key="1">
    <source>
        <dbReference type="ARBA" id="ARBA00022448"/>
    </source>
</evidence>
<comment type="caution">
    <text evidence="11">The sequence shown here is derived from an EMBL/GenBank/DDBJ whole genome shotgun (WGS) entry which is preliminary data.</text>
</comment>
<feature type="binding site" description="axial binding residue" evidence="7">
    <location>
        <position position="100"/>
    </location>
    <ligand>
        <name>heme c</name>
        <dbReference type="ChEBI" id="CHEBI:61717"/>
    </ligand>
    <ligandPart>
        <name>Fe</name>
        <dbReference type="ChEBI" id="CHEBI:18248"/>
    </ligandPart>
</feature>
<gene>
    <name evidence="11" type="ORF">GCM10010954_33270</name>
</gene>
<dbReference type="GO" id="GO:0020037">
    <property type="term" value="F:heme binding"/>
    <property type="evidence" value="ECO:0007669"/>
    <property type="project" value="InterPro"/>
</dbReference>
<dbReference type="NCBIfam" id="NF045774">
    <property type="entry name" value="cytochro_C551"/>
    <property type="match status" value="1"/>
</dbReference>
<dbReference type="GO" id="GO:0009055">
    <property type="term" value="F:electron transfer activity"/>
    <property type="evidence" value="ECO:0007669"/>
    <property type="project" value="InterPro"/>
</dbReference>
<evidence type="ECO:0000256" key="4">
    <source>
        <dbReference type="ARBA" id="ARBA00022982"/>
    </source>
</evidence>
<dbReference type="AlphaFoldDB" id="A0A917B8N5"/>
<evidence type="ECO:0000256" key="3">
    <source>
        <dbReference type="ARBA" id="ARBA00022723"/>
    </source>
</evidence>
<dbReference type="PANTHER" id="PTHR37823:SF4">
    <property type="entry name" value="MENAQUINOL-CYTOCHROME C REDUCTASE CYTOCHROME B_C SUBUNIT"/>
    <property type="match status" value="1"/>
</dbReference>
<dbReference type="Proteomes" id="UP000660110">
    <property type="component" value="Unassembled WGS sequence"/>
</dbReference>
<keyword evidence="12" id="KW-1185">Reference proteome</keyword>
<evidence type="ECO:0000256" key="7">
    <source>
        <dbReference type="PIRSR" id="PIRSR000025-2"/>
    </source>
</evidence>
<reference evidence="11" key="2">
    <citation type="submission" date="2020-09" db="EMBL/GenBank/DDBJ databases">
        <authorList>
            <person name="Sun Q."/>
            <person name="Zhou Y."/>
        </authorList>
    </citation>
    <scope>NUCLEOTIDE SEQUENCE</scope>
    <source>
        <strain evidence="11">CGMCC 1.12153</strain>
    </source>
</reference>
<dbReference type="InterPro" id="IPR009056">
    <property type="entry name" value="Cyt_c-like_dom"/>
</dbReference>
<evidence type="ECO:0000256" key="5">
    <source>
        <dbReference type="ARBA" id="ARBA00023004"/>
    </source>
</evidence>
<evidence type="ECO:0000256" key="6">
    <source>
        <dbReference type="PIRSR" id="PIRSR000025-1"/>
    </source>
</evidence>
<dbReference type="Gene3D" id="1.10.760.10">
    <property type="entry name" value="Cytochrome c-like domain"/>
    <property type="match status" value="1"/>
</dbReference>
<evidence type="ECO:0000256" key="8">
    <source>
        <dbReference type="SAM" id="MobiDB-lite"/>
    </source>
</evidence>
<dbReference type="PIRSF" id="PIRSF000025">
    <property type="entry name" value="Cytc_Bsub_c550"/>
    <property type="match status" value="1"/>
</dbReference>
<accession>A0A917B8N5</accession>
<organism evidence="11 12">
    <name type="scientific">Halobacillus andaensis</name>
    <dbReference type="NCBI Taxonomy" id="1176239"/>
    <lineage>
        <taxon>Bacteria</taxon>
        <taxon>Bacillati</taxon>
        <taxon>Bacillota</taxon>
        <taxon>Bacilli</taxon>
        <taxon>Bacillales</taxon>
        <taxon>Bacillaceae</taxon>
        <taxon>Halobacillus</taxon>
    </lineage>
</organism>
<dbReference type="InterPro" id="IPR054782">
    <property type="entry name" value="Cytochro_C551"/>
</dbReference>
<dbReference type="InterPro" id="IPR036909">
    <property type="entry name" value="Cyt_c-like_dom_sf"/>
</dbReference>
<feature type="binding site" description="covalent" evidence="6">
    <location>
        <position position="64"/>
    </location>
    <ligand>
        <name>heme c</name>
        <dbReference type="ChEBI" id="CHEBI:61717"/>
    </ligand>
</feature>
<keyword evidence="4" id="KW-0249">Electron transport</keyword>
<dbReference type="SUPFAM" id="SSF46626">
    <property type="entry name" value="Cytochrome c"/>
    <property type="match status" value="1"/>
</dbReference>
<dbReference type="PANTHER" id="PTHR37823">
    <property type="entry name" value="CYTOCHROME C-553-LIKE"/>
    <property type="match status" value="1"/>
</dbReference>
<evidence type="ECO:0000256" key="9">
    <source>
        <dbReference type="SAM" id="SignalP"/>
    </source>
</evidence>
<keyword evidence="3 7" id="KW-0479">Metal-binding</keyword>
<proteinExistence type="predicted"/>
<sequence>MKKLLWAALLSLVFILGACGGGGDEEGENGGDTETEESANEENGSGDVDVAAAEQVYEQSCASCHGGDLEGNVGPALNEIGSKYSAEEIQDIIHNGKGSMQAQNVEEGDAELVANWLSSME</sequence>
<keyword evidence="1" id="KW-0813">Transport</keyword>
<feature type="chain" id="PRO_5039524195" description="Cytochrome c domain-containing protein" evidence="9">
    <location>
        <begin position="21"/>
        <end position="121"/>
    </location>
</feature>
<comment type="PTM">
    <text evidence="6">Binds 1 heme c group covalently per subunit.</text>
</comment>
<feature type="compositionally biased region" description="Acidic residues" evidence="8">
    <location>
        <begin position="23"/>
        <end position="40"/>
    </location>
</feature>
<dbReference type="EMBL" id="BMEL01000004">
    <property type="protein sequence ID" value="GGF31419.1"/>
    <property type="molecule type" value="Genomic_DNA"/>
</dbReference>
<protein>
    <recommendedName>
        <fullName evidence="10">Cytochrome c domain-containing protein</fullName>
    </recommendedName>
</protein>
<keyword evidence="2 6" id="KW-0349">Heme</keyword>
<feature type="signal peptide" evidence="9">
    <location>
        <begin position="1"/>
        <end position="20"/>
    </location>
</feature>
<dbReference type="RefSeq" id="WP_188378630.1">
    <property type="nucleotide sequence ID" value="NZ_BMEL01000004.1"/>
</dbReference>
<keyword evidence="9" id="KW-0732">Signal</keyword>
<keyword evidence="5 7" id="KW-0408">Iron</keyword>
<dbReference type="InterPro" id="IPR012218">
    <property type="entry name" value="Cyt_c_BACSU-c550-type"/>
</dbReference>
<evidence type="ECO:0000259" key="10">
    <source>
        <dbReference type="PROSITE" id="PS51007"/>
    </source>
</evidence>
<dbReference type="PROSITE" id="PS51007">
    <property type="entry name" value="CYTC"/>
    <property type="match status" value="1"/>
</dbReference>
<evidence type="ECO:0000256" key="2">
    <source>
        <dbReference type="ARBA" id="ARBA00022617"/>
    </source>
</evidence>